<evidence type="ECO:0000256" key="1">
    <source>
        <dbReference type="SAM" id="MobiDB-lite"/>
    </source>
</evidence>
<dbReference type="EMBL" id="KX699769">
    <property type="protein sequence ID" value="APD73725.1"/>
    <property type="molecule type" value="Genomic_DNA"/>
</dbReference>
<name>A0A1J0R770_9TRYP</name>
<feature type="chain" id="PRO_5012068522" evidence="2">
    <location>
        <begin position="21"/>
        <end position="292"/>
    </location>
</feature>
<evidence type="ECO:0000256" key="2">
    <source>
        <dbReference type="SAM" id="SignalP"/>
    </source>
</evidence>
<proteinExistence type="predicted"/>
<accession>A0A1J0R770</accession>
<feature type="region of interest" description="Disordered" evidence="1">
    <location>
        <begin position="272"/>
        <end position="292"/>
    </location>
</feature>
<organism evidence="3">
    <name type="scientific">Trypanosoma brucei</name>
    <dbReference type="NCBI Taxonomy" id="5691"/>
    <lineage>
        <taxon>Eukaryota</taxon>
        <taxon>Discoba</taxon>
        <taxon>Euglenozoa</taxon>
        <taxon>Kinetoplastea</taxon>
        <taxon>Metakinetoplastina</taxon>
        <taxon>Trypanosomatida</taxon>
        <taxon>Trypanosomatidae</taxon>
        <taxon>Trypanosoma</taxon>
    </lineage>
</organism>
<sequence length="292" mass="30216">MKAVLPSLAFLQIFATLTAAATTADEANAAVSDFCHERVYAEAIIAKLNVWLATATTNVETTAADARKLQLAASRYINTEKWAGFAALSAIATAKATEAAVELAAKQPSINKALTVLNTKMAELATMEALTKTPIAQPTRATDGGTAAVAFSGSVKVCQATVTPKQTVITKCDPAGAKHSTARAIAEHIDKLTSIAIRSETEVRLPPLTLKAELQGTPDAAQAVQALQDGPGCHIKSGGTNNKASGEGVGLQAPTFTTKFTPGNLVFSAIQGSSSQTGQQATEHDVNLLTTD</sequence>
<reference evidence="3" key="1">
    <citation type="submission" date="2016-08" db="EMBL/GenBank/DDBJ databases">
        <title>VSG repertoire of Trypanosoma brucei EATRO 1125.</title>
        <authorList>
            <person name="Cross G.A."/>
        </authorList>
    </citation>
    <scope>NUCLEOTIDE SEQUENCE</scope>
    <source>
        <strain evidence="3">EATRO 1125</strain>
    </source>
</reference>
<protein>
    <submittedName>
        <fullName evidence="3">Variant surface glycoprotein 1125.1538</fullName>
    </submittedName>
</protein>
<dbReference type="VEuPathDB" id="TriTrypDB:Tb427_000607300"/>
<feature type="signal peptide" evidence="2">
    <location>
        <begin position="1"/>
        <end position="20"/>
    </location>
</feature>
<dbReference type="AlphaFoldDB" id="A0A1J0R770"/>
<evidence type="ECO:0000313" key="3">
    <source>
        <dbReference type="EMBL" id="APD73725.1"/>
    </source>
</evidence>
<keyword evidence="2" id="KW-0732">Signal</keyword>
<feature type="compositionally biased region" description="Low complexity" evidence="1">
    <location>
        <begin position="272"/>
        <end position="281"/>
    </location>
</feature>